<comment type="caution">
    <text evidence="5">The sequence shown here is derived from an EMBL/GenBank/DDBJ whole genome shotgun (WGS) entry which is preliminary data.</text>
</comment>
<dbReference type="SUPFAM" id="SSF56349">
    <property type="entry name" value="DNA breaking-rejoining enzymes"/>
    <property type="match status" value="1"/>
</dbReference>
<keyword evidence="2" id="KW-0229">DNA integration</keyword>
<proteinExistence type="inferred from homology"/>
<name>A0A7X0NG92_9GAMM</name>
<keyword evidence="3" id="KW-0238">DNA-binding</keyword>
<dbReference type="GO" id="GO:0003677">
    <property type="term" value="F:DNA binding"/>
    <property type="evidence" value="ECO:0007669"/>
    <property type="project" value="UniProtKB-KW"/>
</dbReference>
<evidence type="ECO:0000313" key="5">
    <source>
        <dbReference type="EMBL" id="MBB6542902.1"/>
    </source>
</evidence>
<evidence type="ECO:0000313" key="6">
    <source>
        <dbReference type="Proteomes" id="UP000537141"/>
    </source>
</evidence>
<dbReference type="AlphaFoldDB" id="A0A7X0NG92"/>
<dbReference type="Gene3D" id="1.10.150.130">
    <property type="match status" value="1"/>
</dbReference>
<evidence type="ECO:0000256" key="3">
    <source>
        <dbReference type="ARBA" id="ARBA00023125"/>
    </source>
</evidence>
<dbReference type="Proteomes" id="UP000537141">
    <property type="component" value="Unassembled WGS sequence"/>
</dbReference>
<dbReference type="InterPro" id="IPR010998">
    <property type="entry name" value="Integrase_recombinase_N"/>
</dbReference>
<evidence type="ECO:0000256" key="1">
    <source>
        <dbReference type="ARBA" id="ARBA00008857"/>
    </source>
</evidence>
<evidence type="ECO:0000259" key="4">
    <source>
        <dbReference type="Pfam" id="PF22022"/>
    </source>
</evidence>
<dbReference type="InterPro" id="IPR011010">
    <property type="entry name" value="DNA_brk_join_enz"/>
</dbReference>
<dbReference type="InterPro" id="IPR053876">
    <property type="entry name" value="Phage_int_M"/>
</dbReference>
<gene>
    <name evidence="5" type="ORF">HNQ55_001402</name>
</gene>
<organism evidence="5 6">
    <name type="scientific">Thalassotalea piscium</name>
    <dbReference type="NCBI Taxonomy" id="1230533"/>
    <lineage>
        <taxon>Bacteria</taxon>
        <taxon>Pseudomonadati</taxon>
        <taxon>Pseudomonadota</taxon>
        <taxon>Gammaproteobacteria</taxon>
        <taxon>Alteromonadales</taxon>
        <taxon>Colwelliaceae</taxon>
        <taxon>Thalassotalea</taxon>
    </lineage>
</organism>
<dbReference type="Pfam" id="PF22022">
    <property type="entry name" value="Phage_int_M"/>
    <property type="match status" value="1"/>
</dbReference>
<evidence type="ECO:0000256" key="2">
    <source>
        <dbReference type="ARBA" id="ARBA00022908"/>
    </source>
</evidence>
<keyword evidence="6" id="KW-1185">Reference proteome</keyword>
<comment type="similarity">
    <text evidence="1">Belongs to the 'phage' integrase family.</text>
</comment>
<dbReference type="GO" id="GO:0015074">
    <property type="term" value="P:DNA integration"/>
    <property type="evidence" value="ECO:0007669"/>
    <property type="project" value="UniProtKB-KW"/>
</dbReference>
<dbReference type="InterPro" id="IPR050808">
    <property type="entry name" value="Phage_Integrase"/>
</dbReference>
<reference evidence="5 6" key="1">
    <citation type="submission" date="2020-08" db="EMBL/GenBank/DDBJ databases">
        <title>Genomic Encyclopedia of Type Strains, Phase IV (KMG-IV): sequencing the most valuable type-strain genomes for metagenomic binning, comparative biology and taxonomic classification.</title>
        <authorList>
            <person name="Goeker M."/>
        </authorList>
    </citation>
    <scope>NUCLEOTIDE SEQUENCE [LARGE SCALE GENOMIC DNA]</scope>
    <source>
        <strain evidence="5 6">DSM 26287</strain>
    </source>
</reference>
<sequence>MTVDEVAQEWLKARKRNIENPQIPERVYTRDIRPYIGKLPVDIVTSRDIYDIVQRINDSGRPTVANDALDHCKHLFTQAIILNEIKNNPAAVLTLKHAGGTEKSRTRNLSFEEIEVALRVMRENKDQFTRENCIAVCLLLSLGVRKCELIAAPWSEQFLSELKVRAFDSEYLFPARRTSKRRSYISDDTLNHALGTLFGVPTTYQKKKKIQPYGRAKHETFYNS</sequence>
<accession>A0A7X0NG92</accession>
<dbReference type="RefSeq" id="WP_184423710.1">
    <property type="nucleotide sequence ID" value="NZ_AP027362.1"/>
</dbReference>
<dbReference type="PANTHER" id="PTHR30629:SF2">
    <property type="entry name" value="PROPHAGE INTEGRASE INTS-RELATED"/>
    <property type="match status" value="1"/>
</dbReference>
<dbReference type="PANTHER" id="PTHR30629">
    <property type="entry name" value="PROPHAGE INTEGRASE"/>
    <property type="match status" value="1"/>
</dbReference>
<protein>
    <recommendedName>
        <fullName evidence="4">Phage integrase central domain-containing protein</fullName>
    </recommendedName>
</protein>
<dbReference type="EMBL" id="JACHHU010000008">
    <property type="protein sequence ID" value="MBB6542902.1"/>
    <property type="molecule type" value="Genomic_DNA"/>
</dbReference>
<feature type="domain" description="Phage integrase central" evidence="4">
    <location>
        <begin position="4"/>
        <end position="93"/>
    </location>
</feature>